<dbReference type="Proteomes" id="UP001149140">
    <property type="component" value="Unassembled WGS sequence"/>
</dbReference>
<keyword evidence="4" id="KW-1185">Reference proteome</keyword>
<gene>
    <name evidence="3" type="ORF">OM076_27475</name>
</gene>
<dbReference type="SMART" id="SM00829">
    <property type="entry name" value="PKS_ER"/>
    <property type="match status" value="1"/>
</dbReference>
<evidence type="ECO:0000313" key="4">
    <source>
        <dbReference type="Proteomes" id="UP001149140"/>
    </source>
</evidence>
<dbReference type="Gene3D" id="3.40.50.720">
    <property type="entry name" value="NAD(P)-binding Rossmann-like Domain"/>
    <property type="match status" value="1"/>
</dbReference>
<feature type="domain" description="Enoyl reductase (ER)" evidence="2">
    <location>
        <begin position="10"/>
        <end position="319"/>
    </location>
</feature>
<dbReference type="InterPro" id="IPR020843">
    <property type="entry name" value="ER"/>
</dbReference>
<keyword evidence="1" id="KW-0521">NADP</keyword>
<dbReference type="InterPro" id="IPR036291">
    <property type="entry name" value="NAD(P)-bd_dom_sf"/>
</dbReference>
<dbReference type="EMBL" id="JAPDOD010000030">
    <property type="protein sequence ID" value="MDA0164044.1"/>
    <property type="molecule type" value="Genomic_DNA"/>
</dbReference>
<evidence type="ECO:0000256" key="1">
    <source>
        <dbReference type="ARBA" id="ARBA00022857"/>
    </source>
</evidence>
<evidence type="ECO:0000259" key="2">
    <source>
        <dbReference type="SMART" id="SM00829"/>
    </source>
</evidence>
<protein>
    <submittedName>
        <fullName evidence="3">Zinc-binding dehydrogenase</fullName>
    </submittedName>
</protein>
<dbReference type="InterPro" id="IPR011032">
    <property type="entry name" value="GroES-like_sf"/>
</dbReference>
<dbReference type="SUPFAM" id="SSF50129">
    <property type="entry name" value="GroES-like"/>
    <property type="match status" value="1"/>
</dbReference>
<dbReference type="RefSeq" id="WP_270043294.1">
    <property type="nucleotide sequence ID" value="NZ_JAPDOD010000030.1"/>
</dbReference>
<dbReference type="InterPro" id="IPR013154">
    <property type="entry name" value="ADH-like_N"/>
</dbReference>
<dbReference type="Pfam" id="PF08240">
    <property type="entry name" value="ADH_N"/>
    <property type="match status" value="1"/>
</dbReference>
<evidence type="ECO:0000313" key="3">
    <source>
        <dbReference type="EMBL" id="MDA0164044.1"/>
    </source>
</evidence>
<dbReference type="Gene3D" id="3.90.180.10">
    <property type="entry name" value="Medium-chain alcohol dehydrogenases, catalytic domain"/>
    <property type="match status" value="1"/>
</dbReference>
<organism evidence="3 4">
    <name type="scientific">Solirubrobacter ginsenosidimutans</name>
    <dbReference type="NCBI Taxonomy" id="490573"/>
    <lineage>
        <taxon>Bacteria</taxon>
        <taxon>Bacillati</taxon>
        <taxon>Actinomycetota</taxon>
        <taxon>Thermoleophilia</taxon>
        <taxon>Solirubrobacterales</taxon>
        <taxon>Solirubrobacteraceae</taxon>
        <taxon>Solirubrobacter</taxon>
    </lineage>
</organism>
<comment type="caution">
    <text evidence="3">The sequence shown here is derived from an EMBL/GenBank/DDBJ whole genome shotgun (WGS) entry which is preliminary data.</text>
</comment>
<accession>A0A9X3MWK6</accession>
<reference evidence="3" key="1">
    <citation type="submission" date="2022-10" db="EMBL/GenBank/DDBJ databases">
        <title>The WGS of Solirubrobacter ginsenosidimutans DSM 21036.</title>
        <authorList>
            <person name="Jiang Z."/>
        </authorList>
    </citation>
    <scope>NUCLEOTIDE SEQUENCE</scope>
    <source>
        <strain evidence="3">DSM 21036</strain>
    </source>
</reference>
<sequence length="333" mass="33650">MKAIAIKTFGGPDGLTAIDLPDPSPANGEVLIATEAIGVGGVDALIRSGVLGDYGFKEGHILGSEVAGTVAAVGDGVDPAWIGRRVWAFVGLQGGYAEQAVAPAAALVPLPGDLSAAEAVTLGTSGIVAHFALRHAHFAAGETVLVRGAAGGIGIMTVQLAIRGGAGAVAVTTSSAERGERLRELGATHILDRAGPPGEQDAPAGFDVVVDIVAGPALPSFLAKLNANGRLVAVGLMGGAPPADFGMGLFAAFQQSLSFATFSANTVPEADRLAVTAELFAAAERGELDAVVHELLPLEDAVLAHRRMEAGEVFGRIVLTPRTSNGASPHVEW</sequence>
<dbReference type="PANTHER" id="PTHR44154:SF1">
    <property type="entry name" value="QUINONE OXIDOREDUCTASE"/>
    <property type="match status" value="1"/>
</dbReference>
<dbReference type="GO" id="GO:0016491">
    <property type="term" value="F:oxidoreductase activity"/>
    <property type="evidence" value="ECO:0007669"/>
    <property type="project" value="InterPro"/>
</dbReference>
<dbReference type="AlphaFoldDB" id="A0A9X3MWK6"/>
<dbReference type="SUPFAM" id="SSF51735">
    <property type="entry name" value="NAD(P)-binding Rossmann-fold domains"/>
    <property type="match status" value="1"/>
</dbReference>
<dbReference type="Pfam" id="PF13602">
    <property type="entry name" value="ADH_zinc_N_2"/>
    <property type="match status" value="1"/>
</dbReference>
<proteinExistence type="predicted"/>
<name>A0A9X3MWK6_9ACTN</name>
<dbReference type="InterPro" id="IPR051603">
    <property type="entry name" value="Zinc-ADH_QOR/CCCR"/>
</dbReference>
<dbReference type="PANTHER" id="PTHR44154">
    <property type="entry name" value="QUINONE OXIDOREDUCTASE"/>
    <property type="match status" value="1"/>
</dbReference>